<reference evidence="2" key="1">
    <citation type="submission" date="2023-07" db="EMBL/GenBank/DDBJ databases">
        <authorList>
            <person name="Aktuganov G."/>
            <person name="Boyko T."/>
            <person name="Delegan Y."/>
            <person name="Galimzianova N."/>
            <person name="Gilvanova E."/>
            <person name="Korobov V."/>
            <person name="Kuzmina L."/>
            <person name="Melentiev A."/>
            <person name="Milman P."/>
            <person name="Ryabova A."/>
            <person name="Stupak E."/>
            <person name="Yasakov T."/>
            <person name="Zharikova N."/>
            <person name="Zhurenko E."/>
        </authorList>
    </citation>
    <scope>NUCLEOTIDE SEQUENCE</scope>
    <source>
        <strain evidence="2">IB-739</strain>
    </source>
</reference>
<sequence length="209" mass="23306">MNQYTPEQITELLEEIQTAREAATPGPWRIFEGRIFGYSATSIDPSVHEFDTGSYRDAGNARLIANAPTWLQQLTEIVQQLQTQKDEAWKAYDNLKAEMEALGAELEQKDFELSVLSKGTEDTLNRASQFEYNLEIAIEALEGYALVGLEGAKKALDRIKTSQVCSVCGDKKKLPRTGSAMYWPERFPDEMVDCSHCSKASQEGGNTLA</sequence>
<dbReference type="Proteomes" id="UP001168883">
    <property type="component" value="Unassembled WGS sequence"/>
</dbReference>
<keyword evidence="1" id="KW-0175">Coiled coil</keyword>
<feature type="coiled-coil region" evidence="1">
    <location>
        <begin position="78"/>
        <end position="112"/>
    </location>
</feature>
<proteinExistence type="predicted"/>
<dbReference type="RefSeq" id="WP_302881655.1">
    <property type="nucleotide sequence ID" value="NZ_JAUMKJ010000139.1"/>
</dbReference>
<comment type="caution">
    <text evidence="2">The sequence shown here is derived from an EMBL/GenBank/DDBJ whole genome shotgun (WGS) entry which is preliminary data.</text>
</comment>
<evidence type="ECO:0000313" key="2">
    <source>
        <dbReference type="EMBL" id="MDO3682235.1"/>
    </source>
</evidence>
<keyword evidence="3" id="KW-1185">Reference proteome</keyword>
<evidence type="ECO:0000256" key="1">
    <source>
        <dbReference type="SAM" id="Coils"/>
    </source>
</evidence>
<dbReference type="EMBL" id="JAUMKJ010000139">
    <property type="protein sequence ID" value="MDO3682235.1"/>
    <property type="molecule type" value="Genomic_DNA"/>
</dbReference>
<gene>
    <name evidence="2" type="ORF">Q3C12_35230</name>
</gene>
<accession>A0ABT8VMN2</accession>
<protein>
    <submittedName>
        <fullName evidence="2">Uncharacterized protein</fullName>
    </submittedName>
</protein>
<name>A0ABT8VMN2_9BACL</name>
<organism evidence="2 3">
    <name type="scientific">Paenibacillus ehimensis</name>
    <dbReference type="NCBI Taxonomy" id="79264"/>
    <lineage>
        <taxon>Bacteria</taxon>
        <taxon>Bacillati</taxon>
        <taxon>Bacillota</taxon>
        <taxon>Bacilli</taxon>
        <taxon>Bacillales</taxon>
        <taxon>Paenibacillaceae</taxon>
        <taxon>Paenibacillus</taxon>
    </lineage>
</organism>
<evidence type="ECO:0000313" key="3">
    <source>
        <dbReference type="Proteomes" id="UP001168883"/>
    </source>
</evidence>